<keyword evidence="7" id="KW-0456">Lyase</keyword>
<dbReference type="InterPro" id="IPR037029">
    <property type="entry name" value="Alliinase_N_sf"/>
</dbReference>
<protein>
    <submittedName>
        <fullName evidence="7">Alliin lyase</fullName>
        <ecNumber evidence="7">4.4.1.4</ecNumber>
    </submittedName>
</protein>
<dbReference type="InterPro" id="IPR050478">
    <property type="entry name" value="Ethylene_sulfur-biosynth"/>
</dbReference>
<evidence type="ECO:0000256" key="2">
    <source>
        <dbReference type="ARBA" id="ARBA00006312"/>
    </source>
</evidence>
<comment type="cofactor">
    <cofactor evidence="1">
        <name>pyridoxal 5'-phosphate</name>
        <dbReference type="ChEBI" id="CHEBI:597326"/>
    </cofactor>
</comment>
<sequence>MQLYVGAKELSWSQKAAAEAEAVASISCSGHGRAYLDGLIMDNKPVCECHECYGGRDCSVFLNGCAANAGSGDPLFLEPFWIKNAANSAVLISGWHRMSYYFNDGSYISQQLENHIVKIHSIAKNAITKGKYIVFGVGSTQLLSAAVFALSTNLSSRANVVAKAPFYSPYKEQTDFFETARFHFVDNLKNVSDYGPEVIEFVTSPNNPDGNFRKPVFEGSSVKYIYDYAYYWPHYTAIPAPANEDVMIFAHSKFSGHAGSRFGWALVKDKQIYDRMLTYIDIAELGTSRDTQLRALQLFKAMQQGDGKEIFHFAYKTMRDRWEQVSQIISRSTRFTIQEIPPQFCTFFQKVRGPSPAFAWVKCERKEDSNCAEVFSRAKITGRRGSIFGSDERYVRLSLTKGQDDFDLLIHRLTDLVSEKN</sequence>
<dbReference type="EC" id="4.4.1.4" evidence="7"/>
<dbReference type="InterPro" id="IPR015421">
    <property type="entry name" value="PyrdxlP-dep_Trfase_major"/>
</dbReference>
<keyword evidence="3" id="KW-0032">Aminotransferase</keyword>
<evidence type="ECO:0000259" key="6">
    <source>
        <dbReference type="Pfam" id="PF04864"/>
    </source>
</evidence>
<proteinExistence type="inferred from homology"/>
<accession>A0A2G9HBL9</accession>
<name>A0A2G9HBL9_9LAMI</name>
<dbReference type="Gene3D" id="3.90.1150.10">
    <property type="entry name" value="Aspartate Aminotransferase, domain 1"/>
    <property type="match status" value="1"/>
</dbReference>
<dbReference type="InterPro" id="IPR006948">
    <property type="entry name" value="Alliinase_C"/>
</dbReference>
<gene>
    <name evidence="7" type="ORF">CDL12_12466</name>
</gene>
<feature type="domain" description="Alliinase C-terminal" evidence="6">
    <location>
        <begin position="68"/>
        <end position="417"/>
    </location>
</feature>
<comment type="similarity">
    <text evidence="2">Belongs to the alliinase family.</text>
</comment>
<dbReference type="OrthoDB" id="2020362at2759"/>
<dbReference type="InterPro" id="IPR006947">
    <property type="entry name" value="EGF_alliinase"/>
</dbReference>
<dbReference type="Proteomes" id="UP000231279">
    <property type="component" value="Unassembled WGS sequence"/>
</dbReference>
<dbReference type="GO" id="GO:0008483">
    <property type="term" value="F:transaminase activity"/>
    <property type="evidence" value="ECO:0007669"/>
    <property type="project" value="UniProtKB-KW"/>
</dbReference>
<dbReference type="InterPro" id="IPR015422">
    <property type="entry name" value="PyrdxlP-dep_Trfase_small"/>
</dbReference>
<evidence type="ECO:0000313" key="7">
    <source>
        <dbReference type="EMBL" id="PIN14904.1"/>
    </source>
</evidence>
<dbReference type="CDD" id="cd00609">
    <property type="entry name" value="AAT_like"/>
    <property type="match status" value="1"/>
</dbReference>
<evidence type="ECO:0000256" key="4">
    <source>
        <dbReference type="ARBA" id="ARBA00022898"/>
    </source>
</evidence>
<dbReference type="PANTHER" id="PTHR43795:SF20">
    <property type="entry name" value="TRYPTOPHAN AMINOTRANSFERASE-RELATED PROTEIN 3"/>
    <property type="match status" value="1"/>
</dbReference>
<dbReference type="Gene3D" id="3.40.640.10">
    <property type="entry name" value="Type I PLP-dependent aspartate aminotransferase-like (Major domain)"/>
    <property type="match status" value="1"/>
</dbReference>
<evidence type="ECO:0000259" key="5">
    <source>
        <dbReference type="Pfam" id="PF04863"/>
    </source>
</evidence>
<dbReference type="AlphaFoldDB" id="A0A2G9HBL9"/>
<dbReference type="PANTHER" id="PTHR43795">
    <property type="entry name" value="BIFUNCTIONAL ASPARTATE AMINOTRANSFERASE AND GLUTAMATE/ASPARTATE-PREPHENATE AMINOTRANSFERASE-RELATED"/>
    <property type="match status" value="1"/>
</dbReference>
<reference evidence="8" key="1">
    <citation type="journal article" date="2018" name="Gigascience">
        <title>Genome assembly of the Pink Ipe (Handroanthus impetiginosus, Bignoniaceae), a highly valued, ecologically keystone Neotropical timber forest tree.</title>
        <authorList>
            <person name="Silva-Junior O.B."/>
            <person name="Grattapaglia D."/>
            <person name="Novaes E."/>
            <person name="Collevatti R.G."/>
        </authorList>
    </citation>
    <scope>NUCLEOTIDE SEQUENCE [LARGE SCALE GENOMIC DNA]</scope>
    <source>
        <strain evidence="8">cv. UFG-1</strain>
    </source>
</reference>
<feature type="domain" description="Alliinase EGF-like" evidence="5">
    <location>
        <begin position="11"/>
        <end position="65"/>
    </location>
</feature>
<comment type="caution">
    <text evidence="7">The sequence shown here is derived from an EMBL/GenBank/DDBJ whole genome shotgun (WGS) entry which is preliminary data.</text>
</comment>
<dbReference type="GO" id="GO:0047654">
    <property type="term" value="F:alliin lyase activity"/>
    <property type="evidence" value="ECO:0007669"/>
    <property type="project" value="UniProtKB-EC"/>
</dbReference>
<dbReference type="Pfam" id="PF04863">
    <property type="entry name" value="EGF_alliinase"/>
    <property type="match status" value="1"/>
</dbReference>
<dbReference type="InterPro" id="IPR015424">
    <property type="entry name" value="PyrdxlP-dep_Trfase"/>
</dbReference>
<dbReference type="Pfam" id="PF04864">
    <property type="entry name" value="Alliinase_C"/>
    <property type="match status" value="1"/>
</dbReference>
<organism evidence="7 8">
    <name type="scientific">Handroanthus impetiginosus</name>
    <dbReference type="NCBI Taxonomy" id="429701"/>
    <lineage>
        <taxon>Eukaryota</taxon>
        <taxon>Viridiplantae</taxon>
        <taxon>Streptophyta</taxon>
        <taxon>Embryophyta</taxon>
        <taxon>Tracheophyta</taxon>
        <taxon>Spermatophyta</taxon>
        <taxon>Magnoliopsida</taxon>
        <taxon>eudicotyledons</taxon>
        <taxon>Gunneridae</taxon>
        <taxon>Pentapetalae</taxon>
        <taxon>asterids</taxon>
        <taxon>lamiids</taxon>
        <taxon>Lamiales</taxon>
        <taxon>Bignoniaceae</taxon>
        <taxon>Crescentiina</taxon>
        <taxon>Tabebuia alliance</taxon>
        <taxon>Handroanthus</taxon>
    </lineage>
</organism>
<evidence type="ECO:0000256" key="1">
    <source>
        <dbReference type="ARBA" id="ARBA00001933"/>
    </source>
</evidence>
<keyword evidence="8" id="KW-1185">Reference proteome</keyword>
<keyword evidence="4" id="KW-0663">Pyridoxal phosphate</keyword>
<dbReference type="Gene3D" id="2.10.25.30">
    <property type="entry name" value="EGF-like, alliinase"/>
    <property type="match status" value="1"/>
</dbReference>
<dbReference type="EMBL" id="NKXS01002186">
    <property type="protein sequence ID" value="PIN14904.1"/>
    <property type="molecule type" value="Genomic_DNA"/>
</dbReference>
<evidence type="ECO:0000256" key="3">
    <source>
        <dbReference type="ARBA" id="ARBA00022576"/>
    </source>
</evidence>
<dbReference type="GO" id="GO:0006520">
    <property type="term" value="P:amino acid metabolic process"/>
    <property type="evidence" value="ECO:0007669"/>
    <property type="project" value="TreeGrafter"/>
</dbReference>
<evidence type="ECO:0000313" key="8">
    <source>
        <dbReference type="Proteomes" id="UP000231279"/>
    </source>
</evidence>
<keyword evidence="3" id="KW-0808">Transferase</keyword>
<dbReference type="SUPFAM" id="SSF53383">
    <property type="entry name" value="PLP-dependent transferases"/>
    <property type="match status" value="1"/>
</dbReference>
<dbReference type="STRING" id="429701.A0A2G9HBL9"/>